<feature type="chain" id="PRO_5031105402" description="LTXXQ motif family protein" evidence="1">
    <location>
        <begin position="21"/>
        <end position="122"/>
    </location>
</feature>
<feature type="signal peptide" evidence="1">
    <location>
        <begin position="1"/>
        <end position="20"/>
    </location>
</feature>
<protein>
    <recommendedName>
        <fullName evidence="4">LTXXQ motif family protein</fullName>
    </recommendedName>
</protein>
<comment type="caution">
    <text evidence="2">The sequence shown here is derived from an EMBL/GenBank/DDBJ whole genome shotgun (WGS) entry which is preliminary data.</text>
</comment>
<name>A0A7X8SLA1_9BACT</name>
<dbReference type="EMBL" id="JABAIL010000004">
    <property type="protein sequence ID" value="NLR92212.1"/>
    <property type="molecule type" value="Genomic_DNA"/>
</dbReference>
<keyword evidence="1" id="KW-0732">Signal</keyword>
<gene>
    <name evidence="2" type="ORF">HGP29_13375</name>
</gene>
<dbReference type="RefSeq" id="WP_168882932.1">
    <property type="nucleotide sequence ID" value="NZ_JABAIL010000004.1"/>
</dbReference>
<proteinExistence type="predicted"/>
<evidence type="ECO:0000256" key="1">
    <source>
        <dbReference type="SAM" id="SignalP"/>
    </source>
</evidence>
<dbReference type="Proteomes" id="UP000585050">
    <property type="component" value="Unassembled WGS sequence"/>
</dbReference>
<sequence>MKKLNLIITLIGLAATIMLANVTNNEKPTAEDRATFLTNQMKDVLKLKEDQIDKVQEINLKSAQKIDKIAVKESSNLAKLNAVRAVEDQKAKDLKAVLSKKQYKKYTQIRQKLKEKVRNQLM</sequence>
<evidence type="ECO:0008006" key="4">
    <source>
        <dbReference type="Google" id="ProtNLM"/>
    </source>
</evidence>
<accession>A0A7X8SLA1</accession>
<evidence type="ECO:0000313" key="2">
    <source>
        <dbReference type="EMBL" id="NLR92212.1"/>
    </source>
</evidence>
<keyword evidence="3" id="KW-1185">Reference proteome</keyword>
<organism evidence="2 3">
    <name type="scientific">Flammeovirga agarivorans</name>
    <dbReference type="NCBI Taxonomy" id="2726742"/>
    <lineage>
        <taxon>Bacteria</taxon>
        <taxon>Pseudomonadati</taxon>
        <taxon>Bacteroidota</taxon>
        <taxon>Cytophagia</taxon>
        <taxon>Cytophagales</taxon>
        <taxon>Flammeovirgaceae</taxon>
        <taxon>Flammeovirga</taxon>
    </lineage>
</organism>
<evidence type="ECO:0000313" key="3">
    <source>
        <dbReference type="Proteomes" id="UP000585050"/>
    </source>
</evidence>
<reference evidence="2 3" key="1">
    <citation type="submission" date="2020-04" db="EMBL/GenBank/DDBJ databases">
        <title>Flammeovirga sp. SR4, a novel species isolated from seawater.</title>
        <authorList>
            <person name="Wang X."/>
        </authorList>
    </citation>
    <scope>NUCLEOTIDE SEQUENCE [LARGE SCALE GENOMIC DNA]</scope>
    <source>
        <strain evidence="2 3">SR4</strain>
    </source>
</reference>
<dbReference type="AlphaFoldDB" id="A0A7X8SLA1"/>